<dbReference type="KEGG" id="tdu:QJT80_07225"/>
<evidence type="ECO:0000256" key="1">
    <source>
        <dbReference type="SAM" id="SignalP"/>
    </source>
</evidence>
<evidence type="ECO:0000313" key="2">
    <source>
        <dbReference type="EMBL" id="WGZ92269.1"/>
    </source>
</evidence>
<accession>A0AA95HC33</accession>
<dbReference type="AlphaFoldDB" id="A0AA95HC33"/>
<dbReference type="EMBL" id="CP124755">
    <property type="protein sequence ID" value="WGZ92269.1"/>
    <property type="molecule type" value="Genomic_DNA"/>
</dbReference>
<name>A0AA95HC33_9GAMM</name>
<dbReference type="Proteomes" id="UP001300672">
    <property type="component" value="Chromosome"/>
</dbReference>
<keyword evidence="1" id="KW-0732">Signal</keyword>
<reference evidence="2" key="1">
    <citation type="journal article" date="2023" name="Int. J. Mol. Sci.">
        <title>Metagenomics Revealed a New Genus 'Candidatus Thiocaldithrix dubininis' gen. nov., sp. nov. and a New Species 'Candidatus Thiothrix putei' sp. nov. in the Family Thiotrichaceae, Some Members of Which Have Traits of Both Na+- and H+-Motive Energetics.</title>
        <authorList>
            <person name="Ravin N.V."/>
            <person name="Muntyan M.S."/>
            <person name="Smolyakov D.D."/>
            <person name="Rudenko T.S."/>
            <person name="Beletsky A.V."/>
            <person name="Mardanov A.V."/>
            <person name="Grabovich M.Y."/>
        </authorList>
    </citation>
    <scope>NUCLEOTIDE SEQUENCE</scope>
    <source>
        <strain evidence="2">GKL-01</strain>
    </source>
</reference>
<proteinExistence type="predicted"/>
<organism evidence="2">
    <name type="scientific">Candidatus Thiocaldithrix dubininis</name>
    <dbReference type="NCBI Taxonomy" id="3080823"/>
    <lineage>
        <taxon>Bacteria</taxon>
        <taxon>Pseudomonadati</taxon>
        <taxon>Pseudomonadota</taxon>
        <taxon>Gammaproteobacteria</taxon>
        <taxon>Thiotrichales</taxon>
        <taxon>Thiotrichaceae</taxon>
        <taxon>Candidatus Thiocaldithrix</taxon>
    </lineage>
</organism>
<gene>
    <name evidence="2" type="ORF">QJT80_07225</name>
</gene>
<sequence length="175" mass="18966">MQRLVKILAFGLVSGISISQAATLTSVYTDLTDKACKTLESDSSGSGWYKGQCQGINGYKLILTEADIRQSIDVITPKGKSFPLDLINNVSLHFSTVGKKAEWRIAANKQPVALILRYNANEDAADPAKVTSYLVVTKVTDKLVCITDIVKPQPKANEIARQLADQAPAKACKLK</sequence>
<protein>
    <submittedName>
        <fullName evidence="2">Uncharacterized protein</fullName>
    </submittedName>
</protein>
<feature type="chain" id="PRO_5041695965" evidence="1">
    <location>
        <begin position="22"/>
        <end position="175"/>
    </location>
</feature>
<reference evidence="2" key="2">
    <citation type="submission" date="2023-04" db="EMBL/GenBank/DDBJ databases">
        <authorList>
            <person name="Beletskiy A.V."/>
            <person name="Mardanov A.V."/>
            <person name="Ravin N.V."/>
        </authorList>
    </citation>
    <scope>NUCLEOTIDE SEQUENCE</scope>
    <source>
        <strain evidence="2">GKL-01</strain>
    </source>
</reference>
<feature type="signal peptide" evidence="1">
    <location>
        <begin position="1"/>
        <end position="21"/>
    </location>
</feature>